<dbReference type="PANTHER" id="PTHR38042">
    <property type="entry name" value="UROPORPHYRINOGEN-III SYNTHASE, CHLOROPLASTIC"/>
    <property type="match status" value="1"/>
</dbReference>
<comment type="function">
    <text evidence="6 9">Catalyzes cyclization of the linear tetrapyrrole, hydroxymethylbilane, to the macrocyclic uroporphyrinogen III.</text>
</comment>
<dbReference type="SUPFAM" id="SSF69618">
    <property type="entry name" value="HemD-like"/>
    <property type="match status" value="1"/>
</dbReference>
<evidence type="ECO:0000256" key="9">
    <source>
        <dbReference type="RuleBase" id="RU366031"/>
    </source>
</evidence>
<evidence type="ECO:0000256" key="5">
    <source>
        <dbReference type="ARBA" id="ARBA00023244"/>
    </source>
</evidence>
<comment type="catalytic activity">
    <reaction evidence="8 9">
        <text>hydroxymethylbilane = uroporphyrinogen III + H2O</text>
        <dbReference type="Rhea" id="RHEA:18965"/>
        <dbReference type="ChEBI" id="CHEBI:15377"/>
        <dbReference type="ChEBI" id="CHEBI:57308"/>
        <dbReference type="ChEBI" id="CHEBI:57845"/>
        <dbReference type="EC" id="4.2.1.75"/>
    </reaction>
</comment>
<gene>
    <name evidence="11" type="ORF">ACFQ2F_01080</name>
</gene>
<dbReference type="Pfam" id="PF02602">
    <property type="entry name" value="HEM4"/>
    <property type="match status" value="1"/>
</dbReference>
<evidence type="ECO:0000256" key="4">
    <source>
        <dbReference type="ARBA" id="ARBA00023239"/>
    </source>
</evidence>
<evidence type="ECO:0000256" key="3">
    <source>
        <dbReference type="ARBA" id="ARBA00013109"/>
    </source>
</evidence>
<dbReference type="InterPro" id="IPR039793">
    <property type="entry name" value="UROS/Hem4"/>
</dbReference>
<dbReference type="RefSeq" id="WP_379084427.1">
    <property type="nucleotide sequence ID" value="NZ_JBHTJO010000001.1"/>
</dbReference>
<feature type="domain" description="Tetrapyrrole biosynthesis uroporphyrinogen III synthase" evidence="10">
    <location>
        <begin position="16"/>
        <end position="228"/>
    </location>
</feature>
<keyword evidence="4 9" id="KW-0456">Lyase</keyword>
<evidence type="ECO:0000313" key="12">
    <source>
        <dbReference type="Proteomes" id="UP001597102"/>
    </source>
</evidence>
<evidence type="ECO:0000256" key="8">
    <source>
        <dbReference type="ARBA" id="ARBA00048617"/>
    </source>
</evidence>
<comment type="caution">
    <text evidence="11">The sequence shown here is derived from an EMBL/GenBank/DDBJ whole genome shotgun (WGS) entry which is preliminary data.</text>
</comment>
<dbReference type="EMBL" id="JBHTJO010000001">
    <property type="protein sequence ID" value="MFD0985686.1"/>
    <property type="molecule type" value="Genomic_DNA"/>
</dbReference>
<comment type="pathway">
    <text evidence="1 9">Porphyrin-containing compound metabolism; protoporphyrin-IX biosynthesis; coproporphyrinogen-III from 5-aminolevulinate: step 3/4.</text>
</comment>
<dbReference type="CDD" id="cd06578">
    <property type="entry name" value="HemD"/>
    <property type="match status" value="1"/>
</dbReference>
<dbReference type="GO" id="GO:0004852">
    <property type="term" value="F:uroporphyrinogen-III synthase activity"/>
    <property type="evidence" value="ECO:0007669"/>
    <property type="project" value="UniProtKB-EC"/>
</dbReference>
<reference evidence="12" key="1">
    <citation type="journal article" date="2019" name="Int. J. Syst. Evol. Microbiol.">
        <title>The Global Catalogue of Microorganisms (GCM) 10K type strain sequencing project: providing services to taxonomists for standard genome sequencing and annotation.</title>
        <authorList>
            <consortium name="The Broad Institute Genomics Platform"/>
            <consortium name="The Broad Institute Genome Sequencing Center for Infectious Disease"/>
            <person name="Wu L."/>
            <person name="Ma J."/>
        </authorList>
    </citation>
    <scope>NUCLEOTIDE SEQUENCE [LARGE SCALE GENOMIC DNA]</scope>
    <source>
        <strain evidence="12">CCUG 61697</strain>
    </source>
</reference>
<keyword evidence="5 9" id="KW-0627">Porphyrin biosynthesis</keyword>
<keyword evidence="12" id="KW-1185">Reference proteome</keyword>
<evidence type="ECO:0000256" key="6">
    <source>
        <dbReference type="ARBA" id="ARBA00037589"/>
    </source>
</evidence>
<protein>
    <recommendedName>
        <fullName evidence="7 9">Uroporphyrinogen-III synthase</fullName>
        <ecNumber evidence="3 9">4.2.1.75</ecNumber>
    </recommendedName>
</protein>
<proteinExistence type="inferred from homology"/>
<dbReference type="Gene3D" id="3.40.50.10090">
    <property type="match status" value="2"/>
</dbReference>
<dbReference type="InterPro" id="IPR036108">
    <property type="entry name" value="4pyrrol_syn_uPrphyn_synt_sf"/>
</dbReference>
<dbReference type="EC" id="4.2.1.75" evidence="3 9"/>
<sequence>MHLLVTRPQPDAAAQAQLLKERGYAPILSPLLEIEFLRPPMDLYRAQALIATSRNGLRALDRLTQRTVALRLPLLAVGAGTASMAHEMGFEEVTEGPGTGEELAELIVERLDPFRGTLIHLAGETLAFDLKLALERHDFDIQAPVLYRSVPAKSLTAEAVDALRHHTLDGVILMSPRTAQIFARLNRNNAADLASLYCFCLSQAVATNVEGFGLKLRVAAEPSQEELLALIAAEAASS</sequence>
<dbReference type="PANTHER" id="PTHR38042:SF1">
    <property type="entry name" value="UROPORPHYRINOGEN-III SYNTHASE, CHLOROPLASTIC"/>
    <property type="match status" value="1"/>
</dbReference>
<comment type="similarity">
    <text evidence="2 9">Belongs to the uroporphyrinogen-III synthase family.</text>
</comment>
<accession>A0ABW3J7E7</accession>
<evidence type="ECO:0000256" key="7">
    <source>
        <dbReference type="ARBA" id="ARBA00040167"/>
    </source>
</evidence>
<dbReference type="Proteomes" id="UP001597102">
    <property type="component" value="Unassembled WGS sequence"/>
</dbReference>
<evidence type="ECO:0000256" key="2">
    <source>
        <dbReference type="ARBA" id="ARBA00008133"/>
    </source>
</evidence>
<evidence type="ECO:0000259" key="10">
    <source>
        <dbReference type="Pfam" id="PF02602"/>
    </source>
</evidence>
<organism evidence="11 12">
    <name type="scientific">Methyloligella solikamskensis</name>
    <dbReference type="NCBI Taxonomy" id="1177756"/>
    <lineage>
        <taxon>Bacteria</taxon>
        <taxon>Pseudomonadati</taxon>
        <taxon>Pseudomonadota</taxon>
        <taxon>Alphaproteobacteria</taxon>
        <taxon>Hyphomicrobiales</taxon>
        <taxon>Hyphomicrobiaceae</taxon>
        <taxon>Methyloligella</taxon>
    </lineage>
</organism>
<evidence type="ECO:0000313" key="11">
    <source>
        <dbReference type="EMBL" id="MFD0985686.1"/>
    </source>
</evidence>
<evidence type="ECO:0000256" key="1">
    <source>
        <dbReference type="ARBA" id="ARBA00004772"/>
    </source>
</evidence>
<dbReference type="InterPro" id="IPR003754">
    <property type="entry name" value="4pyrrol_synth_uPrphyn_synth"/>
</dbReference>
<name>A0ABW3J7E7_9HYPH</name>